<protein>
    <submittedName>
        <fullName evidence="1">Nucleoside deoxyribosyltransferase</fullName>
    </submittedName>
</protein>
<dbReference type="Gene3D" id="3.40.50.10400">
    <property type="entry name" value="Hypothetical protein PA1492"/>
    <property type="match status" value="1"/>
</dbReference>
<keyword evidence="2" id="KW-1185">Reference proteome</keyword>
<reference evidence="1 2" key="1">
    <citation type="submission" date="2015-11" db="EMBL/GenBank/DDBJ databases">
        <authorList>
            <person name="Terry K."/>
            <person name="Dunbar D."/>
            <person name="Bradley K.W."/>
            <person name="Asai D.J."/>
            <person name="Bowman C.A."/>
            <person name="Russell D.A."/>
            <person name="Pope W.H."/>
            <person name="Jacobs-Sera D."/>
            <person name="Hendrix R.W."/>
            <person name="Hatfull G.F."/>
        </authorList>
    </citation>
    <scope>NUCLEOTIDE SEQUENCE [LARGE SCALE GENOMIC DNA]</scope>
</reference>
<proteinExistence type="predicted"/>
<keyword evidence="1" id="KW-0808">Transferase</keyword>
<dbReference type="Proteomes" id="UP000229287">
    <property type="component" value="Segment"/>
</dbReference>
<sequence>MPTDTWPRDGSGNIRMVLYVAGPMTGLPEFNRPQFHTVTDELRRRGYYVLNPARQPLGLEYNDYMRRGLYDVSRADGLALLPNWEESNGARIEHRLALKMGLECRPHDEWENLYEKEPQL</sequence>
<dbReference type="EMBL" id="KU160660">
    <property type="protein sequence ID" value="ALY09937.1"/>
    <property type="molecule type" value="Genomic_DNA"/>
</dbReference>
<dbReference type="Pfam" id="PF14359">
    <property type="entry name" value="DUF4406"/>
    <property type="match status" value="1"/>
</dbReference>
<dbReference type="RefSeq" id="YP_009616667.1">
    <property type="nucleotide sequence ID" value="NC_042053.1"/>
</dbReference>
<accession>A0A0U4JNJ4</accession>
<evidence type="ECO:0000313" key="2">
    <source>
        <dbReference type="Proteomes" id="UP000229287"/>
    </source>
</evidence>
<dbReference type="GeneID" id="40093165"/>
<evidence type="ECO:0000313" key="1">
    <source>
        <dbReference type="EMBL" id="ALY09937.1"/>
    </source>
</evidence>
<gene>
    <name evidence="1" type="primary">93</name>
    <name evidence="1" type="ORF">PRINCESSTRINA_93</name>
</gene>
<dbReference type="OrthoDB" id="16838at10239"/>
<organism evidence="1 2">
    <name type="scientific">Arthrobacter phage PrincessTrina</name>
    <dbReference type="NCBI Taxonomy" id="1772328"/>
    <lineage>
        <taxon>Viruses</taxon>
        <taxon>Duplodnaviria</taxon>
        <taxon>Heunggongvirae</taxon>
        <taxon>Uroviricota</taxon>
        <taxon>Caudoviricetes</taxon>
        <taxon>Klausavirus</taxon>
        <taxon>Klausavirus princesstrina</taxon>
    </lineage>
</organism>
<dbReference type="GO" id="GO:0016740">
    <property type="term" value="F:transferase activity"/>
    <property type="evidence" value="ECO:0007669"/>
    <property type="project" value="UniProtKB-KW"/>
</dbReference>
<name>A0A0U4JNJ4_9CAUD</name>
<dbReference type="KEGG" id="vg:40093165"/>
<dbReference type="InterPro" id="IPR025518">
    <property type="entry name" value="DUF4406"/>
</dbReference>
<dbReference type="SUPFAM" id="SSF52309">
    <property type="entry name" value="N-(deoxy)ribosyltransferase-like"/>
    <property type="match status" value="1"/>
</dbReference>